<dbReference type="AlphaFoldDB" id="A0AA89C7V3"/>
<gene>
    <name evidence="3" type="ORF">FSP39_004941</name>
</gene>
<reference evidence="3" key="1">
    <citation type="submission" date="2019-08" db="EMBL/GenBank/DDBJ databases">
        <title>The improved chromosome-level genome for the pearl oyster Pinctada fucata martensii using PacBio sequencing and Hi-C.</title>
        <authorList>
            <person name="Zheng Z."/>
        </authorList>
    </citation>
    <scope>NUCLEOTIDE SEQUENCE</scope>
    <source>
        <strain evidence="3">ZZ-2019</strain>
        <tissue evidence="3">Adductor muscle</tissue>
    </source>
</reference>
<dbReference type="Proteomes" id="UP001186944">
    <property type="component" value="Unassembled WGS sequence"/>
</dbReference>
<protein>
    <recommendedName>
        <fullName evidence="2">SWIM-type domain-containing protein</fullName>
    </recommendedName>
</protein>
<keyword evidence="1" id="KW-0863">Zinc-finger</keyword>
<evidence type="ECO:0000256" key="1">
    <source>
        <dbReference type="PROSITE-ProRule" id="PRU00325"/>
    </source>
</evidence>
<evidence type="ECO:0000313" key="3">
    <source>
        <dbReference type="EMBL" id="KAK3104556.1"/>
    </source>
</evidence>
<keyword evidence="4" id="KW-1185">Reference proteome</keyword>
<dbReference type="EMBL" id="VSWD01000004">
    <property type="protein sequence ID" value="KAK3104556.1"/>
    <property type="molecule type" value="Genomic_DNA"/>
</dbReference>
<dbReference type="GO" id="GO:0008270">
    <property type="term" value="F:zinc ion binding"/>
    <property type="evidence" value="ECO:0007669"/>
    <property type="project" value="UniProtKB-KW"/>
</dbReference>
<evidence type="ECO:0000259" key="2">
    <source>
        <dbReference type="PROSITE" id="PS50966"/>
    </source>
</evidence>
<evidence type="ECO:0000313" key="4">
    <source>
        <dbReference type="Proteomes" id="UP001186944"/>
    </source>
</evidence>
<organism evidence="3 4">
    <name type="scientific">Pinctada imbricata</name>
    <name type="common">Atlantic pearl-oyster</name>
    <name type="synonym">Pinctada martensii</name>
    <dbReference type="NCBI Taxonomy" id="66713"/>
    <lineage>
        <taxon>Eukaryota</taxon>
        <taxon>Metazoa</taxon>
        <taxon>Spiralia</taxon>
        <taxon>Lophotrochozoa</taxon>
        <taxon>Mollusca</taxon>
        <taxon>Bivalvia</taxon>
        <taxon>Autobranchia</taxon>
        <taxon>Pteriomorphia</taxon>
        <taxon>Pterioida</taxon>
        <taxon>Pterioidea</taxon>
        <taxon>Pteriidae</taxon>
        <taxon>Pinctada</taxon>
    </lineage>
</organism>
<dbReference type="PANTHER" id="PTHR47526">
    <property type="entry name" value="ATP-DEPENDENT DNA HELICASE"/>
    <property type="match status" value="1"/>
</dbReference>
<keyword evidence="1" id="KW-0479">Metal-binding</keyword>
<comment type="caution">
    <text evidence="3">The sequence shown here is derived from an EMBL/GenBank/DDBJ whole genome shotgun (WGS) entry which is preliminary data.</text>
</comment>
<sequence>MVSNVNVESARLQDLSHDFYANYMKKESVSLKSKQQGYKYFSEGYFHDVSMFKEENSLISISAKSYRSQRKSEKPHALHLGVQNVDIKYANCTCQAGASASCSHIIGLMQALHEWQLMGFTEVPSQLSCTSMPQQWGVPRGDKIECVSVPELNIVNPKPDRKRKPIQNSLVDCR</sequence>
<accession>A0AA89C7V3</accession>
<dbReference type="InterPro" id="IPR007527">
    <property type="entry name" value="Znf_SWIM"/>
</dbReference>
<keyword evidence="1" id="KW-0862">Zinc</keyword>
<dbReference type="PROSITE" id="PS50966">
    <property type="entry name" value="ZF_SWIM"/>
    <property type="match status" value="1"/>
</dbReference>
<proteinExistence type="predicted"/>
<name>A0AA89C7V3_PINIB</name>
<feature type="domain" description="SWIM-type" evidence="2">
    <location>
        <begin position="83"/>
        <end position="113"/>
    </location>
</feature>